<keyword evidence="2" id="KW-1185">Reference proteome</keyword>
<dbReference type="EMBL" id="LCYG01000031">
    <property type="protein sequence ID" value="KLK92818.1"/>
    <property type="molecule type" value="Genomic_DNA"/>
</dbReference>
<comment type="caution">
    <text evidence="1">The sequence shown here is derived from an EMBL/GenBank/DDBJ whole genome shotgun (WGS) entry which is preliminary data.</text>
</comment>
<evidence type="ECO:0000313" key="2">
    <source>
        <dbReference type="Proteomes" id="UP000035489"/>
    </source>
</evidence>
<dbReference type="AlphaFoldDB" id="A0A0H1RCB7"/>
<reference evidence="1 2" key="1">
    <citation type="submission" date="2015-05" db="EMBL/GenBank/DDBJ databases">
        <title>Draft genome sequence of Microvirga vignae strain BR3299, a novel nitrogen fixing bacteria isolated from Brazil semi-aired region.</title>
        <authorList>
            <person name="Zilli J.E."/>
            <person name="Passos S.R."/>
            <person name="Leite J."/>
            <person name="Baldani J.I."/>
            <person name="Xavier G.R."/>
            <person name="Rumjaneck N.G."/>
            <person name="Simoes-Araujo J.L."/>
        </authorList>
    </citation>
    <scope>NUCLEOTIDE SEQUENCE [LARGE SCALE GENOMIC DNA]</scope>
    <source>
        <strain evidence="1 2">BR3299</strain>
    </source>
</reference>
<proteinExistence type="predicted"/>
<organism evidence="1 2">
    <name type="scientific">Microvirga vignae</name>
    <dbReference type="NCBI Taxonomy" id="1225564"/>
    <lineage>
        <taxon>Bacteria</taxon>
        <taxon>Pseudomonadati</taxon>
        <taxon>Pseudomonadota</taxon>
        <taxon>Alphaproteobacteria</taxon>
        <taxon>Hyphomicrobiales</taxon>
        <taxon>Methylobacteriaceae</taxon>
        <taxon>Microvirga</taxon>
    </lineage>
</organism>
<protein>
    <submittedName>
        <fullName evidence="1">Uncharacterized protein</fullName>
    </submittedName>
</protein>
<evidence type="ECO:0000313" key="1">
    <source>
        <dbReference type="EMBL" id="KLK92818.1"/>
    </source>
</evidence>
<name>A0A0H1RCB7_9HYPH</name>
<accession>A0A0H1RCB7</accession>
<dbReference type="PATRIC" id="fig|1225564.3.peg.3294"/>
<dbReference type="Proteomes" id="UP000035489">
    <property type="component" value="Unassembled WGS sequence"/>
</dbReference>
<gene>
    <name evidence="1" type="ORF">AA309_12395</name>
</gene>
<sequence>MDRRRKADDGGERFEAGKTPQWWRASMAKIRITYSMGEALSGQRALTSERQGQLAPASGLGEVLKHERELQWLLGKEDDGGRHPA</sequence>